<evidence type="ECO:0000256" key="4">
    <source>
        <dbReference type="ARBA" id="ARBA00023128"/>
    </source>
</evidence>
<evidence type="ECO:0000256" key="5">
    <source>
        <dbReference type="ARBA" id="ARBA00023136"/>
    </source>
</evidence>
<keyword evidence="5 6" id="KW-0472">Membrane</keyword>
<dbReference type="Proteomes" id="UP000029445">
    <property type="component" value="Chromosome 9"/>
</dbReference>
<dbReference type="OMA" id="YHEFHED"/>
<gene>
    <name evidence="7" type="ORF">CNBG_6012</name>
</gene>
<dbReference type="RefSeq" id="XP_062885799.1">
    <property type="nucleotide sequence ID" value="XM_063029844.1"/>
</dbReference>
<accession>A0A095CLM1</accession>
<keyword evidence="8" id="KW-1185">Reference proteome</keyword>
<dbReference type="EMBL" id="CP025767">
    <property type="protein sequence ID" value="KGB80174.1"/>
    <property type="molecule type" value="Genomic_DNA"/>
</dbReference>
<protein>
    <recommendedName>
        <fullName evidence="9">Nuclear control of ATPase protein 2</fullName>
    </recommendedName>
</protein>
<dbReference type="GeneID" id="88182122"/>
<comment type="subcellular location">
    <subcellularLocation>
        <location evidence="1">Mitochondrion membrane</location>
        <topology evidence="1">Multi-pass membrane protein</topology>
    </subcellularLocation>
</comment>
<reference evidence="7 8" key="2">
    <citation type="journal article" date="2018" name="Proc. Natl. Acad. Sci.">
        <title>RNAi is a critical determinant of centromere evolution in closely related fungi.</title>
        <authorList>
            <person name="Yadav V."/>
            <person name="Sun S."/>
            <person name="Billmyre R.B."/>
            <person name="Thimmappa B.C."/>
            <person name="Shea T."/>
            <person name="Lintner R."/>
            <person name="Bakkeren G."/>
            <person name="Cuomo C.A."/>
            <person name="Heitman J."/>
            <person name="Sanyal K."/>
        </authorList>
    </citation>
    <scope>NUCLEOTIDE SEQUENCE [LARGE SCALE GENOMIC DNA]</scope>
    <source>
        <strain evidence="7 8">R265</strain>
    </source>
</reference>
<dbReference type="HOGENOM" id="CLU_008227_3_0_1"/>
<evidence type="ECO:0000313" key="8">
    <source>
        <dbReference type="Proteomes" id="UP000029445"/>
    </source>
</evidence>
<dbReference type="VEuPathDB" id="FungiDB:CNBG_6012"/>
<dbReference type="InterPro" id="IPR013946">
    <property type="entry name" value="NCA2-like"/>
</dbReference>
<dbReference type="AlphaFoldDB" id="A0A095CLM1"/>
<dbReference type="GO" id="GO:0005741">
    <property type="term" value="C:mitochondrial outer membrane"/>
    <property type="evidence" value="ECO:0007669"/>
    <property type="project" value="TreeGrafter"/>
</dbReference>
<dbReference type="KEGG" id="cdeu:CNBG_6012"/>
<dbReference type="PANTHER" id="PTHR28234:SF1">
    <property type="entry name" value="NUCLEAR CONTROL OF ATPASE PROTEIN 2"/>
    <property type="match status" value="1"/>
</dbReference>
<evidence type="ECO:0000256" key="6">
    <source>
        <dbReference type="SAM" id="Phobius"/>
    </source>
</evidence>
<evidence type="ECO:0000256" key="2">
    <source>
        <dbReference type="ARBA" id="ARBA00022692"/>
    </source>
</evidence>
<evidence type="ECO:0000313" key="7">
    <source>
        <dbReference type="EMBL" id="KGB80174.1"/>
    </source>
</evidence>
<feature type="transmembrane region" description="Helical" evidence="6">
    <location>
        <begin position="477"/>
        <end position="502"/>
    </location>
</feature>
<dbReference type="Pfam" id="PF08637">
    <property type="entry name" value="NCA2"/>
    <property type="match status" value="1"/>
</dbReference>
<proteinExistence type="predicted"/>
<sequence length="603" mass="67806">MTSIFHTQTSSYASEQLKFQLSALSTLPISFPPSTQLHVQQSTTPKPLLQNALSDLSSSKPISKERLQQILEDLAGAKEQEGYTAGQLSEIDELMEVEVMGRAVTILWKEILDTFIDGALSLERERAWWDGVLNSSRGVSFYLVQTMPHRLWNAIPPRSQLSLPNLKTFKFPSKELLFKPLHSTTSAALTSITSPWTLTRREILTTRSELTHARDSAAHRIGVLASQGPQWSAEAREGVQAMGDVASETQRVYSLLCSVLDVPLPKPRKSRTATPPQSIPTANTLLSLLTTHLSQSQDNLSSTLSIHSRPGRLTRLWFPFLFLPPTLYFTVSVIGRNKEWLKEQIRNGKETIRGFFVQWVWEPLEGIGKTLRGGGEGLGVAPSTVQSDQASLERMVMDLGRDYYHLSGPQLQALGDRVKNGDMEEVLRVYEREMQSPLKNALMGSLVRTLLIQVQKTKTDLSLSLLSLDHLLRSQQLTFAFVGLAPSLLILYGFGGWLQGIWKGEKRGKSRRRAYFHSLRSIERLLITSPDGEMTHRDRGLLIISVSNLRSWAVVLGASKREAFLDDLRMVENPVLKREDKLRVIERVWRCWGVDGRGKAFWG</sequence>
<organism evidence="7 8">
    <name type="scientific">Cryptococcus deuterogattii (strain R265)</name>
    <name type="common">Cryptococcus gattii VGII (strain R265)</name>
    <dbReference type="NCBI Taxonomy" id="294750"/>
    <lineage>
        <taxon>Eukaryota</taxon>
        <taxon>Fungi</taxon>
        <taxon>Dikarya</taxon>
        <taxon>Basidiomycota</taxon>
        <taxon>Agaricomycotina</taxon>
        <taxon>Tremellomycetes</taxon>
        <taxon>Tremellales</taxon>
        <taxon>Cryptococcaceae</taxon>
        <taxon>Cryptococcus</taxon>
        <taxon>Cryptococcus gattii species complex</taxon>
    </lineage>
</organism>
<evidence type="ECO:0000256" key="1">
    <source>
        <dbReference type="ARBA" id="ARBA00004225"/>
    </source>
</evidence>
<reference evidence="7 8" key="1">
    <citation type="journal article" date="2011" name="MBio">
        <title>Genome variation in Cryptococcus gattii, an emerging pathogen of immunocompetent hosts.</title>
        <authorList>
            <person name="D'Souza C.A."/>
            <person name="Kronstad J.W."/>
            <person name="Taylor G."/>
            <person name="Warren R."/>
            <person name="Yuen M."/>
            <person name="Hu G."/>
            <person name="Jung W.H."/>
            <person name="Sham A."/>
            <person name="Kidd S.E."/>
            <person name="Tangen K."/>
            <person name="Lee N."/>
            <person name="Zeilmaker T."/>
            <person name="Sawkins J."/>
            <person name="McVicker G."/>
            <person name="Shah S."/>
            <person name="Gnerre S."/>
            <person name="Griggs A."/>
            <person name="Zeng Q."/>
            <person name="Bartlett K."/>
            <person name="Li W."/>
            <person name="Wang X."/>
            <person name="Heitman J."/>
            <person name="Stajich J.E."/>
            <person name="Fraser J.A."/>
            <person name="Meyer W."/>
            <person name="Carter D."/>
            <person name="Schein J."/>
            <person name="Krzywinski M."/>
            <person name="Kwon-Chung K.J."/>
            <person name="Varma A."/>
            <person name="Wang J."/>
            <person name="Brunham R."/>
            <person name="Fyfe M."/>
            <person name="Ouellette B.F."/>
            <person name="Siddiqui A."/>
            <person name="Marra M."/>
            <person name="Jones S."/>
            <person name="Holt R."/>
            <person name="Birren B.W."/>
            <person name="Galagan J.E."/>
            <person name="Cuomo C.A."/>
        </authorList>
    </citation>
    <scope>NUCLEOTIDE SEQUENCE [LARGE SCALE GENOMIC DNA]</scope>
    <source>
        <strain evidence="7 8">R265</strain>
    </source>
</reference>
<evidence type="ECO:0008006" key="9">
    <source>
        <dbReference type="Google" id="ProtNLM"/>
    </source>
</evidence>
<name>A0A095CLM1_CRYD2</name>
<keyword evidence="3 6" id="KW-1133">Transmembrane helix</keyword>
<keyword evidence="2 6" id="KW-0812">Transmembrane</keyword>
<keyword evidence="4" id="KW-0496">Mitochondrion</keyword>
<dbReference type="OrthoDB" id="413313at2759"/>
<dbReference type="PANTHER" id="PTHR28234">
    <property type="entry name" value="NUCLEAR CONTROL OF ATPASE PROTEIN 2"/>
    <property type="match status" value="1"/>
</dbReference>
<evidence type="ECO:0000256" key="3">
    <source>
        <dbReference type="ARBA" id="ARBA00022989"/>
    </source>
</evidence>
<dbReference type="STRING" id="294750.A0A095CLM1"/>